<feature type="domain" description="DUF4274" evidence="1">
    <location>
        <begin position="30"/>
        <end position="78"/>
    </location>
</feature>
<sequence length="161" mass="19375">MNPTVERIINQCNSKERLECVEKLDNEIDLYSLMENYNWDDGFEIPYTVVTHKKCDLGLALMLFWEFDEPQLYYENPQSEWLYSKYETKSEIKFKIEFCEQLINGIRNGEFKKGANEYDTGFFGEHLYFGDERKTKIRKLKTKRALEKYEEKFLKPCLAEK</sequence>
<dbReference type="OrthoDB" id="269804at2"/>
<protein>
    <submittedName>
        <fullName evidence="2">DUF4274 domain-containing protein</fullName>
    </submittedName>
</protein>
<keyword evidence="3" id="KW-1185">Reference proteome</keyword>
<dbReference type="AlphaFoldDB" id="A0A3D9CVW7"/>
<evidence type="ECO:0000313" key="3">
    <source>
        <dbReference type="Proteomes" id="UP000256326"/>
    </source>
</evidence>
<accession>A0A3D9CVW7</accession>
<dbReference type="InterPro" id="IPR025369">
    <property type="entry name" value="DUF4274"/>
</dbReference>
<dbReference type="Proteomes" id="UP000256326">
    <property type="component" value="Unassembled WGS sequence"/>
</dbReference>
<evidence type="ECO:0000313" key="2">
    <source>
        <dbReference type="EMBL" id="REC69933.1"/>
    </source>
</evidence>
<reference evidence="2 3" key="1">
    <citation type="journal article" date="2006" name="Int. J. Syst. Evol. Microbiol.">
        <title>Chryseobacterium hispanicum sp. nov., isolated from the drinking water distribution system of Sevilla, Spain.</title>
        <authorList>
            <person name="Gallego V."/>
            <person name="Garcia M.T."/>
            <person name="Ventosa A."/>
        </authorList>
    </citation>
    <scope>NUCLEOTIDE SEQUENCE [LARGE SCALE GENOMIC DNA]</scope>
    <source>
        <strain evidence="2 3">KCTC 22104</strain>
    </source>
</reference>
<organism evidence="2 3">
    <name type="scientific">Epilithonimonas hispanica</name>
    <dbReference type="NCBI Taxonomy" id="358687"/>
    <lineage>
        <taxon>Bacteria</taxon>
        <taxon>Pseudomonadati</taxon>
        <taxon>Bacteroidota</taxon>
        <taxon>Flavobacteriia</taxon>
        <taxon>Flavobacteriales</taxon>
        <taxon>Weeksellaceae</taxon>
        <taxon>Chryseobacterium group</taxon>
        <taxon>Epilithonimonas</taxon>
    </lineage>
</organism>
<name>A0A3D9CVW7_9FLAO</name>
<comment type="caution">
    <text evidence="2">The sequence shown here is derived from an EMBL/GenBank/DDBJ whole genome shotgun (WGS) entry which is preliminary data.</text>
</comment>
<proteinExistence type="predicted"/>
<evidence type="ECO:0000259" key="1">
    <source>
        <dbReference type="Pfam" id="PF14096"/>
    </source>
</evidence>
<dbReference type="EMBL" id="QNUG01000023">
    <property type="protein sequence ID" value="REC69933.1"/>
    <property type="molecule type" value="Genomic_DNA"/>
</dbReference>
<dbReference type="Pfam" id="PF14096">
    <property type="entry name" value="DUF4274"/>
    <property type="match status" value="1"/>
</dbReference>
<gene>
    <name evidence="2" type="ORF">DRF58_11585</name>
</gene>
<dbReference type="RefSeq" id="WP_086048209.1">
    <property type="nucleotide sequence ID" value="NZ_JBHLVV010000086.1"/>
</dbReference>